<comment type="caution">
    <text evidence="2">The sequence shown here is derived from an EMBL/GenBank/DDBJ whole genome shotgun (WGS) entry which is preliminary data.</text>
</comment>
<dbReference type="Proteomes" id="UP000288429">
    <property type="component" value="Unassembled WGS sequence"/>
</dbReference>
<accession>A0A428SZK5</accession>
<gene>
    <name evidence="2" type="ORF">CDV31_013997</name>
</gene>
<name>A0A428SZK5_9HYPO</name>
<sequence length="557" mass="62783">MKFSLVLMPLMLLGDAVFAQSSLNEICVGSKNNGCKATITVPNGFKVIMTTKQFKKENKCKTKKNNKCVKGWDITYKKVPSSLQIKYVKINVCTKIRQVLGKALGDKFLKARDPICNCYTKLRTLNNEGKFTSSSVGNFDLANTQYLDQAKSLQTCNANGGMKYGHNREATLNKLKKTGWALGVGADVCTPTLLEKARLLTPVKMDLATFRAMIAVIHPCRVTGACNSASIYAVFNNYILATYRTLLIPIVSVIIRWKNNLAFLVRSTGYVLDQTDDVREAFNDIESTLNNYRHYICGELNYCEGNRFHINRFMGNVDNVLRMSYSLIAAKQTLFGLNAGVTDLVGHVNTLQSKQAKVPTADEMVTRIKNNEIKTAKDVLKLMPVVQGMPATAKKVTTELGPLRSFVTEYLAESENLHDLITSMLAIDWEKDHQEEFGNDQYGVYVRNGLISMQANINNALAEAVKVYFWLIRAVDNSLNDFSLTNGRWRMESNTALYQRWSTLHMTMPCTRMTKTPYKSNGLSKLSNSHRAYWSCNYGPHDAHYPMVHVPYVRIYE</sequence>
<evidence type="ECO:0000256" key="1">
    <source>
        <dbReference type="SAM" id="SignalP"/>
    </source>
</evidence>
<organism evidence="2 3">
    <name type="scientific">Fusarium ambrosium</name>
    <dbReference type="NCBI Taxonomy" id="131363"/>
    <lineage>
        <taxon>Eukaryota</taxon>
        <taxon>Fungi</taxon>
        <taxon>Dikarya</taxon>
        <taxon>Ascomycota</taxon>
        <taxon>Pezizomycotina</taxon>
        <taxon>Sordariomycetes</taxon>
        <taxon>Hypocreomycetidae</taxon>
        <taxon>Hypocreales</taxon>
        <taxon>Nectriaceae</taxon>
        <taxon>Fusarium</taxon>
        <taxon>Fusarium solani species complex</taxon>
    </lineage>
</organism>
<protein>
    <submittedName>
        <fullName evidence="2">Uncharacterized protein</fullName>
    </submittedName>
</protein>
<dbReference type="EMBL" id="NIZV01000303">
    <property type="protein sequence ID" value="RSL95227.1"/>
    <property type="molecule type" value="Genomic_DNA"/>
</dbReference>
<keyword evidence="3" id="KW-1185">Reference proteome</keyword>
<evidence type="ECO:0000313" key="2">
    <source>
        <dbReference type="EMBL" id="RSL95227.1"/>
    </source>
</evidence>
<feature type="chain" id="PRO_5019294440" evidence="1">
    <location>
        <begin position="20"/>
        <end position="557"/>
    </location>
</feature>
<keyword evidence="1" id="KW-0732">Signal</keyword>
<feature type="signal peptide" evidence="1">
    <location>
        <begin position="1"/>
        <end position="19"/>
    </location>
</feature>
<proteinExistence type="predicted"/>
<reference evidence="2 3" key="1">
    <citation type="submission" date="2017-06" db="EMBL/GenBank/DDBJ databases">
        <title>Cmopartive genomic analysis of Ambrosia Fusariam Clade fungi.</title>
        <authorList>
            <person name="Stajich J.E."/>
            <person name="Carrillo J."/>
            <person name="Kijimoto T."/>
            <person name="Eskalen A."/>
            <person name="O'Donnell K."/>
            <person name="Kasson M."/>
        </authorList>
    </citation>
    <scope>NUCLEOTIDE SEQUENCE [LARGE SCALE GENOMIC DNA]</scope>
    <source>
        <strain evidence="2 3">NRRL 20438</strain>
    </source>
</reference>
<dbReference type="AlphaFoldDB" id="A0A428SZK5"/>
<evidence type="ECO:0000313" key="3">
    <source>
        <dbReference type="Proteomes" id="UP000288429"/>
    </source>
</evidence>